<gene>
    <name evidence="6" type="ORF">ACFQ5P_06210</name>
</gene>
<keyword evidence="3" id="KW-0238">DNA-binding</keyword>
<dbReference type="PROSITE" id="PS50931">
    <property type="entry name" value="HTH_LYSR"/>
    <property type="match status" value="1"/>
</dbReference>
<proteinExistence type="inferred from homology"/>
<evidence type="ECO:0000256" key="1">
    <source>
        <dbReference type="ARBA" id="ARBA00009437"/>
    </source>
</evidence>
<dbReference type="RefSeq" id="WP_131574204.1">
    <property type="nucleotide sequence ID" value="NZ_CBCSAJ010000021.1"/>
</dbReference>
<sequence>MKFRQLEAYYTVMISGSTVRAAELLQVTQPAISRSIAELEASLRFQLFNRVRGRLVPTPEGQLFFREVSESFKGLDRLRAAAASIREYGSGVIRIGTLSALAATMVPRAVQRFRLKHPKVPITLQVAGSAMIRNMVAEGQLDLGLAADEIDLSGVDAQLFASFAGVIAMPVDHPLTRLISVTPADLMGVPLIGLTPEDRARHRFDQAMADAGAEPDYIIETPNSSTICALAMSGDAVGLVNPLSTEGFVERGLILRPFLPKVAFRTYLLFRPDDQRAVLVQSFTDELFGVRNTLKTRQS</sequence>
<dbReference type="PANTHER" id="PTHR30427">
    <property type="entry name" value="TRANSCRIPTIONAL ACTIVATOR PROTEIN LYSR"/>
    <property type="match status" value="1"/>
</dbReference>
<dbReference type="Pfam" id="PF03466">
    <property type="entry name" value="LysR_substrate"/>
    <property type="match status" value="1"/>
</dbReference>
<dbReference type="Proteomes" id="UP001597302">
    <property type="component" value="Unassembled WGS sequence"/>
</dbReference>
<dbReference type="InterPro" id="IPR000847">
    <property type="entry name" value="LysR_HTH_N"/>
</dbReference>
<evidence type="ECO:0000259" key="5">
    <source>
        <dbReference type="PROSITE" id="PS50931"/>
    </source>
</evidence>
<comment type="similarity">
    <text evidence="1">Belongs to the LysR transcriptional regulatory family.</text>
</comment>
<dbReference type="CDD" id="cd08415">
    <property type="entry name" value="PBP2_LysR_opines_like"/>
    <property type="match status" value="1"/>
</dbReference>
<organism evidence="6 7">
    <name type="scientific">Paracoccus nototheniae</name>
    <dbReference type="NCBI Taxonomy" id="2489002"/>
    <lineage>
        <taxon>Bacteria</taxon>
        <taxon>Pseudomonadati</taxon>
        <taxon>Pseudomonadota</taxon>
        <taxon>Alphaproteobacteria</taxon>
        <taxon>Rhodobacterales</taxon>
        <taxon>Paracoccaceae</taxon>
        <taxon>Paracoccus</taxon>
    </lineage>
</organism>
<dbReference type="PANTHER" id="PTHR30427:SF1">
    <property type="entry name" value="TRANSCRIPTIONAL ACTIVATOR PROTEIN LYSR"/>
    <property type="match status" value="1"/>
</dbReference>
<dbReference type="EMBL" id="JBHTOQ010000012">
    <property type="protein sequence ID" value="MFD1480880.1"/>
    <property type="molecule type" value="Genomic_DNA"/>
</dbReference>
<feature type="domain" description="HTH lysR-type" evidence="5">
    <location>
        <begin position="1"/>
        <end position="58"/>
    </location>
</feature>
<comment type="caution">
    <text evidence="6">The sequence shown here is derived from an EMBL/GenBank/DDBJ whole genome shotgun (WGS) entry which is preliminary data.</text>
</comment>
<dbReference type="Gene3D" id="1.10.10.10">
    <property type="entry name" value="Winged helix-like DNA-binding domain superfamily/Winged helix DNA-binding domain"/>
    <property type="match status" value="1"/>
</dbReference>
<evidence type="ECO:0000313" key="6">
    <source>
        <dbReference type="EMBL" id="MFD1480880.1"/>
    </source>
</evidence>
<dbReference type="Pfam" id="PF00126">
    <property type="entry name" value="HTH_1"/>
    <property type="match status" value="1"/>
</dbReference>
<evidence type="ECO:0000256" key="4">
    <source>
        <dbReference type="ARBA" id="ARBA00023163"/>
    </source>
</evidence>
<dbReference type="InterPro" id="IPR037424">
    <property type="entry name" value="NocR_PBP2"/>
</dbReference>
<evidence type="ECO:0000256" key="2">
    <source>
        <dbReference type="ARBA" id="ARBA00023015"/>
    </source>
</evidence>
<dbReference type="InterPro" id="IPR036390">
    <property type="entry name" value="WH_DNA-bd_sf"/>
</dbReference>
<accession>A0ABW4DXN4</accession>
<reference evidence="7" key="1">
    <citation type="journal article" date="2019" name="Int. J. Syst. Evol. Microbiol.">
        <title>The Global Catalogue of Microorganisms (GCM) 10K type strain sequencing project: providing services to taxonomists for standard genome sequencing and annotation.</title>
        <authorList>
            <consortium name="The Broad Institute Genomics Platform"/>
            <consortium name="The Broad Institute Genome Sequencing Center for Infectious Disease"/>
            <person name="Wu L."/>
            <person name="Ma J."/>
        </authorList>
    </citation>
    <scope>NUCLEOTIDE SEQUENCE [LARGE SCALE GENOMIC DNA]</scope>
    <source>
        <strain evidence="7">CCM 8875</strain>
    </source>
</reference>
<dbReference type="PRINTS" id="PR00039">
    <property type="entry name" value="HTHLYSR"/>
</dbReference>
<keyword evidence="4" id="KW-0804">Transcription</keyword>
<dbReference type="SUPFAM" id="SSF53850">
    <property type="entry name" value="Periplasmic binding protein-like II"/>
    <property type="match status" value="1"/>
</dbReference>
<dbReference type="SUPFAM" id="SSF46785">
    <property type="entry name" value="Winged helix' DNA-binding domain"/>
    <property type="match status" value="1"/>
</dbReference>
<keyword evidence="2" id="KW-0805">Transcription regulation</keyword>
<dbReference type="InterPro" id="IPR005119">
    <property type="entry name" value="LysR_subst-bd"/>
</dbReference>
<evidence type="ECO:0000256" key="3">
    <source>
        <dbReference type="ARBA" id="ARBA00023125"/>
    </source>
</evidence>
<keyword evidence="7" id="KW-1185">Reference proteome</keyword>
<dbReference type="Gene3D" id="3.40.190.290">
    <property type="match status" value="1"/>
</dbReference>
<evidence type="ECO:0000313" key="7">
    <source>
        <dbReference type="Proteomes" id="UP001597302"/>
    </source>
</evidence>
<dbReference type="InterPro" id="IPR036388">
    <property type="entry name" value="WH-like_DNA-bd_sf"/>
</dbReference>
<protein>
    <submittedName>
        <fullName evidence="6">LysR substrate-binding domain-containing protein</fullName>
    </submittedName>
</protein>
<name>A0ABW4DXN4_9RHOB</name>